<sequence>MDMSSIEPLGVVAQQKALLKDNIPWHPLVSSEKNNAVLPSRKSQVQEIGSRYKSTISLTVVSTLPARKRCPSPNPEQMSSASGMLLTRRSQSAERRCPSTFTSKNSAASSLSSRPSITYSPSSMSTTPIRDSMLEVHNTSRRLLSNRAHDGLWPSMRSLTTSFQSESVSNPPGRKVKPVRDSSPDHSLKSIANVDSERKRTPLRRLNATDQSENFQPAENLHLRVVEQHRWPRISGSKLPANIPSRSMDLNQKVNRSNSLPVVARVVSPRRLLASNCSGNRLRQPASMATYVTRSNRTQSFSSSSLHRPLSPKKSLASSTTSRGTQSPSKTRSSSPFSSSSTSTGQAAAMSSVLDYIVDARKGKKSANQIEDTYHLRLLYNRNLQWRFLNAISVAASVIQKVATEDALCGVWNTTSELRDFVNLKRVNLLCLKEEMKLDVILREQLAYLEDWAALEKEHSGSLSAATEALKASTLCLPVSGGAKVDVRAIKNAISSAVDTMQKIGSSICYSLSKVVNMNHLATELSDAAMIEMAMLDECGDLLASAAAMQMQEFSLRTQLMQLRLENVHKMQ</sequence>
<proteinExistence type="predicted"/>
<name>A0ACB7WJP0_DIOAL</name>
<comment type="caution">
    <text evidence="1">The sequence shown here is derived from an EMBL/GenBank/DDBJ whole genome shotgun (WGS) entry which is preliminary data.</text>
</comment>
<evidence type="ECO:0000313" key="1">
    <source>
        <dbReference type="EMBL" id="KAH7688281.1"/>
    </source>
</evidence>
<evidence type="ECO:0000313" key="2">
    <source>
        <dbReference type="Proteomes" id="UP000827976"/>
    </source>
</evidence>
<protein>
    <submittedName>
        <fullName evidence="1">QWRF family protein</fullName>
    </submittedName>
</protein>
<gene>
    <name evidence="1" type="ORF">IHE45_03G023700</name>
</gene>
<keyword evidence="2" id="KW-1185">Reference proteome</keyword>
<accession>A0ACB7WJP0</accession>
<organism evidence="1 2">
    <name type="scientific">Dioscorea alata</name>
    <name type="common">Purple yam</name>
    <dbReference type="NCBI Taxonomy" id="55571"/>
    <lineage>
        <taxon>Eukaryota</taxon>
        <taxon>Viridiplantae</taxon>
        <taxon>Streptophyta</taxon>
        <taxon>Embryophyta</taxon>
        <taxon>Tracheophyta</taxon>
        <taxon>Spermatophyta</taxon>
        <taxon>Magnoliopsida</taxon>
        <taxon>Liliopsida</taxon>
        <taxon>Dioscoreales</taxon>
        <taxon>Dioscoreaceae</taxon>
        <taxon>Dioscorea</taxon>
    </lineage>
</organism>
<reference evidence="2" key="1">
    <citation type="journal article" date="2022" name="Nat. Commun.">
        <title>Chromosome evolution and the genetic basis of agronomically important traits in greater yam.</title>
        <authorList>
            <person name="Bredeson J.V."/>
            <person name="Lyons J.B."/>
            <person name="Oniyinde I.O."/>
            <person name="Okereke N.R."/>
            <person name="Kolade O."/>
            <person name="Nnabue I."/>
            <person name="Nwadili C.O."/>
            <person name="Hribova E."/>
            <person name="Parker M."/>
            <person name="Nwogha J."/>
            <person name="Shu S."/>
            <person name="Carlson J."/>
            <person name="Kariba R."/>
            <person name="Muthemba S."/>
            <person name="Knop K."/>
            <person name="Barton G.J."/>
            <person name="Sherwood A.V."/>
            <person name="Lopez-Montes A."/>
            <person name="Asiedu R."/>
            <person name="Jamnadass R."/>
            <person name="Muchugi A."/>
            <person name="Goodstein D."/>
            <person name="Egesi C.N."/>
            <person name="Featherston J."/>
            <person name="Asfaw A."/>
            <person name="Simpson G.G."/>
            <person name="Dolezel J."/>
            <person name="Hendre P.S."/>
            <person name="Van Deynze A."/>
            <person name="Kumar P.L."/>
            <person name="Obidiegwu J.E."/>
            <person name="Bhattacharjee R."/>
            <person name="Rokhsar D.S."/>
        </authorList>
    </citation>
    <scope>NUCLEOTIDE SEQUENCE [LARGE SCALE GENOMIC DNA]</scope>
    <source>
        <strain evidence="2">cv. TDa95/00328</strain>
    </source>
</reference>
<dbReference type="EMBL" id="CM037013">
    <property type="protein sequence ID" value="KAH7688281.1"/>
    <property type="molecule type" value="Genomic_DNA"/>
</dbReference>
<dbReference type="Proteomes" id="UP000827976">
    <property type="component" value="Chromosome 3"/>
</dbReference>